<dbReference type="InterPro" id="IPR004500">
    <property type="entry name" value="Pro-tRNA-synth_IIa_bac-type"/>
</dbReference>
<dbReference type="Gene3D" id="3.40.50.800">
    <property type="entry name" value="Anticodon-binding domain"/>
    <property type="match status" value="1"/>
</dbReference>
<dbReference type="AlphaFoldDB" id="A0A1Z5ICG4"/>
<accession>A0A1Z5ICG4</accession>
<dbReference type="GO" id="GO:0140096">
    <property type="term" value="F:catalytic activity, acting on a protein"/>
    <property type="evidence" value="ECO:0007669"/>
    <property type="project" value="UniProtKB-ARBA"/>
</dbReference>
<dbReference type="HAMAP" id="MF_01569">
    <property type="entry name" value="Pro_tRNA_synth_type1"/>
    <property type="match status" value="1"/>
</dbReference>
<evidence type="ECO:0000313" key="13">
    <source>
        <dbReference type="Proteomes" id="UP000198374"/>
    </source>
</evidence>
<evidence type="ECO:0000256" key="8">
    <source>
        <dbReference type="ARBA" id="ARBA00023146"/>
    </source>
</evidence>
<dbReference type="GO" id="GO:0002161">
    <property type="term" value="F:aminoacyl-tRNA deacylase activity"/>
    <property type="evidence" value="ECO:0007669"/>
    <property type="project" value="InterPro"/>
</dbReference>
<comment type="caution">
    <text evidence="12">The sequence shown here is derived from an EMBL/GenBank/DDBJ whole genome shotgun (WGS) entry which is preliminary data.</text>
</comment>
<dbReference type="GO" id="GO:0005829">
    <property type="term" value="C:cytosol"/>
    <property type="evidence" value="ECO:0007669"/>
    <property type="project" value="TreeGrafter"/>
</dbReference>
<organism evidence="12 13">
    <name type="scientific">Secundilactobacillus mixtipabuli</name>
    <dbReference type="NCBI Taxonomy" id="1435342"/>
    <lineage>
        <taxon>Bacteria</taxon>
        <taxon>Bacillati</taxon>
        <taxon>Bacillota</taxon>
        <taxon>Bacilli</taxon>
        <taxon>Lactobacillales</taxon>
        <taxon>Lactobacillaceae</taxon>
        <taxon>Secundilactobacillus</taxon>
    </lineage>
</organism>
<keyword evidence="3 10" id="KW-0963">Cytoplasm</keyword>
<dbReference type="Pfam" id="PF03129">
    <property type="entry name" value="HGTP_anticodon"/>
    <property type="match status" value="1"/>
</dbReference>
<dbReference type="NCBIfam" id="TIGR00409">
    <property type="entry name" value="proS_fam_II"/>
    <property type="match status" value="1"/>
</dbReference>
<evidence type="ECO:0000256" key="6">
    <source>
        <dbReference type="ARBA" id="ARBA00022840"/>
    </source>
</evidence>
<dbReference type="SUPFAM" id="SSF52954">
    <property type="entry name" value="Class II aaRS ABD-related"/>
    <property type="match status" value="1"/>
</dbReference>
<comment type="similarity">
    <text evidence="10">Belongs to the class-II aminoacyl-tRNA synthetase family. ProS type 1 subfamily.</text>
</comment>
<evidence type="ECO:0000256" key="10">
    <source>
        <dbReference type="HAMAP-Rule" id="MF_01569"/>
    </source>
</evidence>
<dbReference type="InterPro" id="IPR006195">
    <property type="entry name" value="aa-tRNA-synth_II"/>
</dbReference>
<dbReference type="InterPro" id="IPR023717">
    <property type="entry name" value="Pro-tRNA-Synthase_IIa_type1"/>
</dbReference>
<comment type="function">
    <text evidence="10">Catalyzes the attachment of proline to tRNA(Pro) in a two-step reaction: proline is first activated by ATP to form Pro-AMP and then transferred to the acceptor end of tRNA(Pro). As ProRS can inadvertently accommodate and process non-cognate amino acids such as alanine and cysteine, to avoid such errors it has two additional distinct editing activities against alanine. One activity is designated as 'pretransfer' editing and involves the tRNA(Pro)-independent hydrolysis of activated Ala-AMP. The other activity is designated 'posttransfer' editing and involves deacylation of mischarged Ala-tRNA(Pro). The misacylated Cys-tRNA(Pro) is not edited by ProRS.</text>
</comment>
<dbReference type="SUPFAM" id="SSF55826">
    <property type="entry name" value="YbaK/ProRS associated domain"/>
    <property type="match status" value="1"/>
</dbReference>
<dbReference type="InterPro" id="IPR044140">
    <property type="entry name" value="ProRS_anticodon_short"/>
</dbReference>
<dbReference type="GO" id="GO:0005524">
    <property type="term" value="F:ATP binding"/>
    <property type="evidence" value="ECO:0007669"/>
    <property type="project" value="UniProtKB-UniRule"/>
</dbReference>
<dbReference type="InterPro" id="IPR002316">
    <property type="entry name" value="Pro-tRNA-ligase_IIa"/>
</dbReference>
<dbReference type="CDD" id="cd04334">
    <property type="entry name" value="ProRS-INS"/>
    <property type="match status" value="1"/>
</dbReference>
<evidence type="ECO:0000256" key="4">
    <source>
        <dbReference type="ARBA" id="ARBA00022598"/>
    </source>
</evidence>
<keyword evidence="7 10" id="KW-0648">Protein biosynthesis</keyword>
<dbReference type="PROSITE" id="PS50862">
    <property type="entry name" value="AA_TRNA_LIGASE_II"/>
    <property type="match status" value="1"/>
</dbReference>
<evidence type="ECO:0000256" key="3">
    <source>
        <dbReference type="ARBA" id="ARBA00022490"/>
    </source>
</evidence>
<dbReference type="GO" id="GO:0006433">
    <property type="term" value="P:prolyl-tRNA aminoacylation"/>
    <property type="evidence" value="ECO:0007669"/>
    <property type="project" value="UniProtKB-UniRule"/>
</dbReference>
<evidence type="ECO:0000256" key="1">
    <source>
        <dbReference type="ARBA" id="ARBA00004496"/>
    </source>
</evidence>
<dbReference type="InterPro" id="IPR004154">
    <property type="entry name" value="Anticodon-bd"/>
</dbReference>
<protein>
    <recommendedName>
        <fullName evidence="10">Proline--tRNA ligase</fullName>
        <ecNumber evidence="10">6.1.1.15</ecNumber>
    </recommendedName>
    <alternativeName>
        <fullName evidence="10">Prolyl-tRNA synthetase</fullName>
        <shortName evidence="10">ProRS</shortName>
    </alternativeName>
</protein>
<evidence type="ECO:0000256" key="2">
    <source>
        <dbReference type="ARBA" id="ARBA00011738"/>
    </source>
</evidence>
<dbReference type="CDD" id="cd00861">
    <property type="entry name" value="ProRS_anticodon_short"/>
    <property type="match status" value="1"/>
</dbReference>
<dbReference type="PRINTS" id="PR01046">
    <property type="entry name" value="TRNASYNTHPRO"/>
</dbReference>
<evidence type="ECO:0000313" key="12">
    <source>
        <dbReference type="EMBL" id="GAW99516.1"/>
    </source>
</evidence>
<dbReference type="GO" id="GO:0016740">
    <property type="term" value="F:transferase activity"/>
    <property type="evidence" value="ECO:0007669"/>
    <property type="project" value="UniProtKB-ARBA"/>
</dbReference>
<comment type="catalytic activity">
    <reaction evidence="9 10">
        <text>tRNA(Pro) + L-proline + ATP = L-prolyl-tRNA(Pro) + AMP + diphosphate</text>
        <dbReference type="Rhea" id="RHEA:14305"/>
        <dbReference type="Rhea" id="RHEA-COMP:9700"/>
        <dbReference type="Rhea" id="RHEA-COMP:9702"/>
        <dbReference type="ChEBI" id="CHEBI:30616"/>
        <dbReference type="ChEBI" id="CHEBI:33019"/>
        <dbReference type="ChEBI" id="CHEBI:60039"/>
        <dbReference type="ChEBI" id="CHEBI:78442"/>
        <dbReference type="ChEBI" id="CHEBI:78532"/>
        <dbReference type="ChEBI" id="CHEBI:456215"/>
        <dbReference type="EC" id="6.1.1.15"/>
    </reaction>
</comment>
<keyword evidence="4 10" id="KW-0436">Ligase</keyword>
<comment type="domain">
    <text evidence="10">Consists of three domains: the N-terminal catalytic domain, the editing domain and the C-terminal anticodon-binding domain.</text>
</comment>
<dbReference type="Pfam" id="PF04073">
    <property type="entry name" value="tRNA_edit"/>
    <property type="match status" value="1"/>
</dbReference>
<evidence type="ECO:0000259" key="11">
    <source>
        <dbReference type="PROSITE" id="PS50862"/>
    </source>
</evidence>
<keyword evidence="8 10" id="KW-0030">Aminoacyl-tRNA synthetase</keyword>
<dbReference type="InterPro" id="IPR007214">
    <property type="entry name" value="YbaK/aa-tRNA-synth-assoc-dom"/>
</dbReference>
<reference evidence="12 13" key="1">
    <citation type="submission" date="2015-11" db="EMBL/GenBank/DDBJ databases">
        <title>Draft genome sequences of new species of the genus Lactobacillus isolated from orchardgrass silage.</title>
        <authorList>
            <person name="Tohno M."/>
            <person name="Tanizawa Y."/>
            <person name="Arita M."/>
        </authorList>
    </citation>
    <scope>NUCLEOTIDE SEQUENCE [LARGE SCALE GENOMIC DNA]</scope>
    <source>
        <strain evidence="12 13">IWT30</strain>
    </source>
</reference>
<dbReference type="InterPro" id="IPR036621">
    <property type="entry name" value="Anticodon-bd_dom_sf"/>
</dbReference>
<evidence type="ECO:0000256" key="9">
    <source>
        <dbReference type="ARBA" id="ARBA00047671"/>
    </source>
</evidence>
<dbReference type="FunFam" id="3.40.50.800:FF:000011">
    <property type="entry name" value="Proline--tRNA ligase"/>
    <property type="match status" value="1"/>
</dbReference>
<dbReference type="InterPro" id="IPR045864">
    <property type="entry name" value="aa-tRNA-synth_II/BPL/LPL"/>
</dbReference>
<dbReference type="Pfam" id="PF00587">
    <property type="entry name" value="tRNA-synt_2b"/>
    <property type="match status" value="1"/>
</dbReference>
<dbReference type="RefSeq" id="WP_089109308.1">
    <property type="nucleotide sequence ID" value="NZ_BCMF01000006.1"/>
</dbReference>
<dbReference type="NCBIfam" id="NF006625">
    <property type="entry name" value="PRK09194.1"/>
    <property type="match status" value="1"/>
</dbReference>
<feature type="domain" description="Aminoacyl-transfer RNA synthetases class-II family profile" evidence="11">
    <location>
        <begin position="33"/>
        <end position="465"/>
    </location>
</feature>
<dbReference type="InterPro" id="IPR036754">
    <property type="entry name" value="YbaK/aa-tRNA-synt-asso_dom_sf"/>
</dbReference>
<dbReference type="PANTHER" id="PTHR42753:SF2">
    <property type="entry name" value="PROLINE--TRNA LIGASE"/>
    <property type="match status" value="1"/>
</dbReference>
<dbReference type="GO" id="GO:0004827">
    <property type="term" value="F:proline-tRNA ligase activity"/>
    <property type="evidence" value="ECO:0007669"/>
    <property type="project" value="UniProtKB-UniRule"/>
</dbReference>
<name>A0A1Z5ICG4_9LACO</name>
<evidence type="ECO:0000256" key="5">
    <source>
        <dbReference type="ARBA" id="ARBA00022741"/>
    </source>
</evidence>
<keyword evidence="5 10" id="KW-0547">Nucleotide-binding</keyword>
<dbReference type="Proteomes" id="UP000198374">
    <property type="component" value="Unassembled WGS sequence"/>
</dbReference>
<sequence length="580" mass="64477">MKQSKLLIPTLKEVPSGAEALSHQMMLRAGYIRQVTAGMYAYLPLAFQVLTNIEKIIREEMAKIDAVEMVVPTVLPAQLWKDSGRYDTYGPTLFKFKNRHDTDFILGPTHEETFTTLIRDSIKSYKRLPLTLYQIQAKYRDEERPRYGLLRGREFIMKDAYSFSTNYDDLDTVYRQMEGAYKRVFDRIGLKYRTIIGDAGAMGGKDSKEFSAIAPIGEDTIVYVDESDYAANIEMATNLYTPKKSHAAQKDLEKVATGDAKTIDDVAAKLDVSADNLIKSMLYIADEKPVLALLRGDDELNEVKLKNFLHADFLAPATNEDAEKYLGASFGALGPVGVGEEVTIVADRYVQDMVNAVVGADEDGYHYVNANVERDFRVDKFTDIRTVKEGDISPDGAGKLKFTRGIEIGHIFKLGTRYSEALDAKVLDENGRSVPVIMGSYGIGVSRLLSAISEQQSDENGLVWPRSIAPYDLHVIPVNMKNDDQVTLANQLTDSLTEAGYRVLIDDRKERAGVKFADSDLIGLPIRITVGKKASDGIVEIKIRKTGETLEVKADEVSNTVAILLKETEVEPEDSASTND</sequence>
<dbReference type="EMBL" id="BCMF01000006">
    <property type="protein sequence ID" value="GAW99516.1"/>
    <property type="molecule type" value="Genomic_DNA"/>
</dbReference>
<dbReference type="InterPro" id="IPR033730">
    <property type="entry name" value="ProRS_core_prok"/>
</dbReference>
<dbReference type="CDD" id="cd00779">
    <property type="entry name" value="ProRS_core_prok"/>
    <property type="match status" value="1"/>
</dbReference>
<comment type="subunit">
    <text evidence="2 10">Homodimer.</text>
</comment>
<dbReference type="Gene3D" id="3.30.930.10">
    <property type="entry name" value="Bira Bifunctional Protein, Domain 2"/>
    <property type="match status" value="2"/>
</dbReference>
<dbReference type="OrthoDB" id="9809052at2"/>
<dbReference type="EC" id="6.1.1.15" evidence="10"/>
<dbReference type="InterPro" id="IPR002314">
    <property type="entry name" value="aa-tRNA-synt_IIb"/>
</dbReference>
<proteinExistence type="inferred from homology"/>
<dbReference type="SUPFAM" id="SSF55681">
    <property type="entry name" value="Class II aaRS and biotin synthetases"/>
    <property type="match status" value="1"/>
</dbReference>
<keyword evidence="13" id="KW-1185">Reference proteome</keyword>
<comment type="subcellular location">
    <subcellularLocation>
        <location evidence="1 10">Cytoplasm</location>
    </subcellularLocation>
</comment>
<keyword evidence="6 10" id="KW-0067">ATP-binding</keyword>
<dbReference type="PANTHER" id="PTHR42753">
    <property type="entry name" value="MITOCHONDRIAL RIBOSOME PROTEIN L39/PROLYL-TRNA LIGASE FAMILY MEMBER"/>
    <property type="match status" value="1"/>
</dbReference>
<gene>
    <name evidence="10 12" type="primary">proS</name>
    <name evidence="12" type="ORF">IWT30_01486</name>
</gene>
<evidence type="ECO:0000256" key="7">
    <source>
        <dbReference type="ARBA" id="ARBA00022917"/>
    </source>
</evidence>
<dbReference type="InterPro" id="IPR050062">
    <property type="entry name" value="Pro-tRNA_synthetase"/>
</dbReference>